<keyword evidence="7" id="KW-1133">Transmembrane helix</keyword>
<feature type="transmembrane region" description="Helical" evidence="7">
    <location>
        <begin position="160"/>
        <end position="181"/>
    </location>
</feature>
<evidence type="ECO:0000256" key="3">
    <source>
        <dbReference type="ARBA" id="ARBA00022723"/>
    </source>
</evidence>
<dbReference type="GO" id="GO:0051539">
    <property type="term" value="F:4 iron, 4 sulfur cluster binding"/>
    <property type="evidence" value="ECO:0007669"/>
    <property type="project" value="UniProtKB-KW"/>
</dbReference>
<dbReference type="PROSITE" id="PS51379">
    <property type="entry name" value="4FE4S_FER_2"/>
    <property type="match status" value="1"/>
</dbReference>
<dbReference type="InterPro" id="IPR017896">
    <property type="entry name" value="4Fe4S_Fe-S-bd"/>
</dbReference>
<keyword evidence="2" id="KW-0004">4Fe-4S</keyword>
<evidence type="ECO:0000256" key="4">
    <source>
        <dbReference type="ARBA" id="ARBA00022982"/>
    </source>
</evidence>
<dbReference type="STRING" id="272627.CCC_03185"/>
<dbReference type="InterPro" id="IPR051684">
    <property type="entry name" value="Electron_Trans/Redox"/>
</dbReference>
<sequence length="481" mass="52748">MSMLGKTPQPSPACPATPAYAASAKIHPRGVKGRYRSIKWWASVLLLAYWHLAPLIRWDRGPGAPGQAILADMAGRRGYFFFIEIWPQEVYFLTGLLFFAAIALFMMTSLVGRVWCGFLCWQTVYTDLFVAVERLVIGERNQRIAFDRAPLSAGKLARKALVNAIWLSIAAACGIGFTLYFGDAFEMLRDIFSGEASTATYGAIAVVGGMCFLLAGYAREQVCIYMCPYARFQSAMFDEHSLIISYEAWRGETRGPAPASRDFTGRGHCVDCLACVQACPTGIDIRNGNQLACIGCGLCIDACNQVMDRFKLPHGLVSYDSSANLAARGEGREGGLRLIRPRTLAYGGILTLVASVMLFRLVTRPDVDVNVLHERAPLFVQMSDGSIRNGYVYKILNMKAQDRTFKLRLAGVEGATISVVGGEDSVAEAEMQVPRDSVGSFRLYVTIPADKIVSKSMPVSFQLTAPDREVKTETLFAGPEK</sequence>
<gene>
    <name evidence="9" type="ORF">CCC_03185</name>
</gene>
<keyword evidence="10" id="KW-1185">Reference proteome</keyword>
<dbReference type="Pfam" id="PF12801">
    <property type="entry name" value="Fer4_5"/>
    <property type="match status" value="1"/>
</dbReference>
<dbReference type="InterPro" id="IPR032879">
    <property type="entry name" value="FixG_C"/>
</dbReference>
<dbReference type="Pfam" id="PF13746">
    <property type="entry name" value="Fer4_18"/>
    <property type="match status" value="1"/>
</dbReference>
<feature type="transmembrane region" description="Helical" evidence="7">
    <location>
        <begin position="344"/>
        <end position="362"/>
    </location>
</feature>
<dbReference type="PANTHER" id="PTHR30176">
    <property type="entry name" value="FERREDOXIN-TYPE PROTEIN NAPH"/>
    <property type="match status" value="1"/>
</dbReference>
<feature type="transmembrane region" description="Helical" evidence="7">
    <location>
        <begin position="90"/>
        <end position="111"/>
    </location>
</feature>
<dbReference type="EMBL" id="JXSL01000009">
    <property type="protein sequence ID" value="KIM00583.1"/>
    <property type="molecule type" value="Genomic_DNA"/>
</dbReference>
<dbReference type="Proteomes" id="UP000031971">
    <property type="component" value="Unassembled WGS sequence"/>
</dbReference>
<dbReference type="NCBIfam" id="TIGR02745">
    <property type="entry name" value="ccoG_rdxA_fixG"/>
    <property type="match status" value="1"/>
</dbReference>
<keyword evidence="5" id="KW-0408">Iron</keyword>
<evidence type="ECO:0000256" key="1">
    <source>
        <dbReference type="ARBA" id="ARBA00022448"/>
    </source>
</evidence>
<dbReference type="Gene3D" id="2.60.40.10">
    <property type="entry name" value="Immunoglobulins"/>
    <property type="match status" value="1"/>
</dbReference>
<keyword evidence="3" id="KW-0479">Metal-binding</keyword>
<dbReference type="InterPro" id="IPR017900">
    <property type="entry name" value="4Fe4S_Fe_S_CS"/>
</dbReference>
<feature type="transmembrane region" description="Helical" evidence="7">
    <location>
        <begin position="201"/>
        <end position="218"/>
    </location>
</feature>
<dbReference type="GO" id="GO:0005886">
    <property type="term" value="C:plasma membrane"/>
    <property type="evidence" value="ECO:0007669"/>
    <property type="project" value="TreeGrafter"/>
</dbReference>
<dbReference type="RefSeq" id="WP_009869622.1">
    <property type="nucleotide sequence ID" value="NZ_JXSL01000009.1"/>
</dbReference>
<comment type="caution">
    <text evidence="9">The sequence shown here is derived from an EMBL/GenBank/DDBJ whole genome shotgun (WGS) entry which is preliminary data.</text>
</comment>
<evidence type="ECO:0000256" key="5">
    <source>
        <dbReference type="ARBA" id="ARBA00023004"/>
    </source>
</evidence>
<dbReference type="InterPro" id="IPR013783">
    <property type="entry name" value="Ig-like_fold"/>
</dbReference>
<evidence type="ECO:0000256" key="7">
    <source>
        <dbReference type="SAM" id="Phobius"/>
    </source>
</evidence>
<dbReference type="PROSITE" id="PS00198">
    <property type="entry name" value="4FE4S_FER_1"/>
    <property type="match status" value="1"/>
</dbReference>
<keyword evidence="7" id="KW-0472">Membrane</keyword>
<dbReference type="SUPFAM" id="SSF54862">
    <property type="entry name" value="4Fe-4S ferredoxins"/>
    <property type="match status" value="1"/>
</dbReference>
<dbReference type="PANTHER" id="PTHR30176:SF3">
    <property type="entry name" value="FERREDOXIN-TYPE PROTEIN NAPH"/>
    <property type="match status" value="1"/>
</dbReference>
<name>A0A0C2UGB9_PARME</name>
<evidence type="ECO:0000259" key="8">
    <source>
        <dbReference type="PROSITE" id="PS51379"/>
    </source>
</evidence>
<evidence type="ECO:0000313" key="10">
    <source>
        <dbReference type="Proteomes" id="UP000031971"/>
    </source>
</evidence>
<evidence type="ECO:0000313" key="9">
    <source>
        <dbReference type="EMBL" id="KIM00583.1"/>
    </source>
</evidence>
<dbReference type="AlphaFoldDB" id="A0A0C2UGB9"/>
<proteinExistence type="predicted"/>
<evidence type="ECO:0000256" key="2">
    <source>
        <dbReference type="ARBA" id="ARBA00022485"/>
    </source>
</evidence>
<dbReference type="Pfam" id="PF11614">
    <property type="entry name" value="FixG_C"/>
    <property type="match status" value="1"/>
</dbReference>
<keyword evidence="7" id="KW-0812">Transmembrane</keyword>
<dbReference type="GO" id="GO:0046872">
    <property type="term" value="F:metal ion binding"/>
    <property type="evidence" value="ECO:0007669"/>
    <property type="project" value="UniProtKB-KW"/>
</dbReference>
<keyword evidence="4" id="KW-0249">Electron transport</keyword>
<accession>A0A0C2UGB9</accession>
<keyword evidence="1" id="KW-0813">Transport</keyword>
<organism evidence="9 10">
    <name type="scientific">Paramagnetospirillum magnetotacticum MS-1</name>
    <dbReference type="NCBI Taxonomy" id="272627"/>
    <lineage>
        <taxon>Bacteria</taxon>
        <taxon>Pseudomonadati</taxon>
        <taxon>Pseudomonadota</taxon>
        <taxon>Alphaproteobacteria</taxon>
        <taxon>Rhodospirillales</taxon>
        <taxon>Magnetospirillaceae</taxon>
        <taxon>Paramagnetospirillum</taxon>
    </lineage>
</organism>
<keyword evidence="6" id="KW-0411">Iron-sulfur</keyword>
<reference evidence="9 10" key="1">
    <citation type="submission" date="2015-01" db="EMBL/GenBank/DDBJ databases">
        <title>Genome Sequence of Magnetospirillum magnetotacticum Strain MS-1.</title>
        <authorList>
            <person name="Marinov G.K."/>
            <person name="Smalley M.D."/>
            <person name="DeSalvo G."/>
        </authorList>
    </citation>
    <scope>NUCLEOTIDE SEQUENCE [LARGE SCALE GENOMIC DNA]</scope>
    <source>
        <strain evidence="9 10">MS-1</strain>
    </source>
</reference>
<dbReference type="InterPro" id="IPR014116">
    <property type="entry name" value="Cyt_c_oxidase_cbb3_FixG"/>
</dbReference>
<dbReference type="OrthoDB" id="9811700at2"/>
<protein>
    <submittedName>
        <fullName evidence="9">Type cbb3 cytochrome oxidase biogenesis protein CcoG involved in Cu oxidation</fullName>
    </submittedName>
</protein>
<evidence type="ECO:0000256" key="6">
    <source>
        <dbReference type="ARBA" id="ARBA00023014"/>
    </source>
</evidence>
<feature type="domain" description="4Fe-4S ferredoxin-type" evidence="8">
    <location>
        <begin position="257"/>
        <end position="288"/>
    </location>
</feature>